<dbReference type="Proteomes" id="UP000253606">
    <property type="component" value="Chromosome"/>
</dbReference>
<name>A0A2Z5FT52_9BACT</name>
<evidence type="ECO:0000313" key="1">
    <source>
        <dbReference type="EMBL" id="AXC10000.1"/>
    </source>
</evidence>
<protein>
    <submittedName>
        <fullName evidence="1">Uncharacterized protein</fullName>
    </submittedName>
</protein>
<accession>A0A2Z5FT52</accession>
<dbReference type="EMBL" id="CP030840">
    <property type="protein sequence ID" value="AXC10000.1"/>
    <property type="molecule type" value="Genomic_DNA"/>
</dbReference>
<proteinExistence type="predicted"/>
<reference evidence="1 2" key="1">
    <citation type="journal article" date="2018" name="Front. Microbiol.">
        <title>Hydrolytic Capabilities as a Key to Environmental Success: Chitinolytic and Cellulolytic Acidobacteria From Acidic Sub-arctic Soils and Boreal Peatlands.</title>
        <authorList>
            <person name="Belova S.E."/>
            <person name="Ravin N.V."/>
            <person name="Pankratov T.A."/>
            <person name="Rakitin A.L."/>
            <person name="Ivanova A.A."/>
            <person name="Beletsky A.V."/>
            <person name="Mardanov A.V."/>
            <person name="Sinninghe Damste J.S."/>
            <person name="Dedysh S.N."/>
        </authorList>
    </citation>
    <scope>NUCLEOTIDE SEQUENCE [LARGE SCALE GENOMIC DNA]</scope>
    <source>
        <strain evidence="1 2">SBC82</strain>
    </source>
</reference>
<sequence>MAHDLNSFPSAVGSQLSCGICSDSVEQQWTAIANAAGICFAGNQSK</sequence>
<keyword evidence="2" id="KW-1185">Reference proteome</keyword>
<dbReference type="KEGG" id="abas:ACPOL_0629"/>
<evidence type="ECO:0000313" key="2">
    <source>
        <dbReference type="Proteomes" id="UP000253606"/>
    </source>
</evidence>
<gene>
    <name evidence="1" type="ORF">ACPOL_0629</name>
</gene>
<organism evidence="1 2">
    <name type="scientific">Acidisarcina polymorpha</name>
    <dbReference type="NCBI Taxonomy" id="2211140"/>
    <lineage>
        <taxon>Bacteria</taxon>
        <taxon>Pseudomonadati</taxon>
        <taxon>Acidobacteriota</taxon>
        <taxon>Terriglobia</taxon>
        <taxon>Terriglobales</taxon>
        <taxon>Acidobacteriaceae</taxon>
        <taxon>Acidisarcina</taxon>
    </lineage>
</organism>
<dbReference type="AlphaFoldDB" id="A0A2Z5FT52"/>